<sequence length="92" mass="10364">MTMEVLVSEDIMNDEGNTGTIEEGVDSLVNEDRENSDKVMVQGSNADIHTDLARVKTTYANVGMEKHDFYWKLFAKPTELDENGNEFAIFVC</sequence>
<evidence type="ECO:0000313" key="1">
    <source>
        <dbReference type="EMBL" id="GJT91872.1"/>
    </source>
</evidence>
<proteinExistence type="predicted"/>
<accession>A0ABQ5HX39</accession>
<dbReference type="EMBL" id="BQNB010020057">
    <property type="protein sequence ID" value="GJT91872.1"/>
    <property type="molecule type" value="Genomic_DNA"/>
</dbReference>
<gene>
    <name evidence="1" type="ORF">Tco_1080717</name>
</gene>
<protein>
    <submittedName>
        <fullName evidence="1">Uncharacterized protein</fullName>
    </submittedName>
</protein>
<reference evidence="1" key="1">
    <citation type="journal article" date="2022" name="Int. J. Mol. Sci.">
        <title>Draft Genome of Tanacetum Coccineum: Genomic Comparison of Closely Related Tanacetum-Family Plants.</title>
        <authorList>
            <person name="Yamashiro T."/>
            <person name="Shiraishi A."/>
            <person name="Nakayama K."/>
            <person name="Satake H."/>
        </authorList>
    </citation>
    <scope>NUCLEOTIDE SEQUENCE</scope>
</reference>
<reference evidence="1" key="2">
    <citation type="submission" date="2022-01" db="EMBL/GenBank/DDBJ databases">
        <authorList>
            <person name="Yamashiro T."/>
            <person name="Shiraishi A."/>
            <person name="Satake H."/>
            <person name="Nakayama K."/>
        </authorList>
    </citation>
    <scope>NUCLEOTIDE SEQUENCE</scope>
</reference>
<comment type="caution">
    <text evidence="1">The sequence shown here is derived from an EMBL/GenBank/DDBJ whole genome shotgun (WGS) entry which is preliminary data.</text>
</comment>
<keyword evidence="2" id="KW-1185">Reference proteome</keyword>
<organism evidence="1 2">
    <name type="scientific">Tanacetum coccineum</name>
    <dbReference type="NCBI Taxonomy" id="301880"/>
    <lineage>
        <taxon>Eukaryota</taxon>
        <taxon>Viridiplantae</taxon>
        <taxon>Streptophyta</taxon>
        <taxon>Embryophyta</taxon>
        <taxon>Tracheophyta</taxon>
        <taxon>Spermatophyta</taxon>
        <taxon>Magnoliopsida</taxon>
        <taxon>eudicotyledons</taxon>
        <taxon>Gunneridae</taxon>
        <taxon>Pentapetalae</taxon>
        <taxon>asterids</taxon>
        <taxon>campanulids</taxon>
        <taxon>Asterales</taxon>
        <taxon>Asteraceae</taxon>
        <taxon>Asteroideae</taxon>
        <taxon>Anthemideae</taxon>
        <taxon>Anthemidinae</taxon>
        <taxon>Tanacetum</taxon>
    </lineage>
</organism>
<evidence type="ECO:0000313" key="2">
    <source>
        <dbReference type="Proteomes" id="UP001151760"/>
    </source>
</evidence>
<name>A0ABQ5HX39_9ASTR</name>
<dbReference type="Proteomes" id="UP001151760">
    <property type="component" value="Unassembled WGS sequence"/>
</dbReference>